<dbReference type="NCBIfam" id="TIGR00732">
    <property type="entry name" value="dprA"/>
    <property type="match status" value="1"/>
</dbReference>
<dbReference type="EMBL" id="MGJP01000025">
    <property type="protein sequence ID" value="OGN09817.1"/>
    <property type="molecule type" value="Genomic_DNA"/>
</dbReference>
<dbReference type="Pfam" id="PF17782">
    <property type="entry name" value="WHD_DprA"/>
    <property type="match status" value="1"/>
</dbReference>
<feature type="domain" description="Smf/DprA SLOG" evidence="2">
    <location>
        <begin position="9"/>
        <end position="217"/>
    </location>
</feature>
<protein>
    <submittedName>
        <fullName evidence="4">DNA protecting protein DprA</fullName>
    </submittedName>
</protein>
<dbReference type="InterPro" id="IPR003488">
    <property type="entry name" value="DprA"/>
</dbReference>
<dbReference type="Proteomes" id="UP000177167">
    <property type="component" value="Unassembled WGS sequence"/>
</dbReference>
<dbReference type="Pfam" id="PF02481">
    <property type="entry name" value="DNA_processg_A"/>
    <property type="match status" value="1"/>
</dbReference>
<dbReference type="GO" id="GO:0009294">
    <property type="term" value="P:DNA-mediated transformation"/>
    <property type="evidence" value="ECO:0007669"/>
    <property type="project" value="InterPro"/>
</dbReference>
<evidence type="ECO:0000313" key="5">
    <source>
        <dbReference type="Proteomes" id="UP000177167"/>
    </source>
</evidence>
<name>A0A1F8F9K0_9BACT</name>
<accession>A0A1F8F9K0</accession>
<evidence type="ECO:0000313" key="4">
    <source>
        <dbReference type="EMBL" id="OGN09817.1"/>
    </source>
</evidence>
<proteinExistence type="inferred from homology"/>
<evidence type="ECO:0000256" key="1">
    <source>
        <dbReference type="ARBA" id="ARBA00006525"/>
    </source>
</evidence>
<reference evidence="4 5" key="1">
    <citation type="journal article" date="2016" name="Nat. Commun.">
        <title>Thousands of microbial genomes shed light on interconnected biogeochemical processes in an aquifer system.</title>
        <authorList>
            <person name="Anantharaman K."/>
            <person name="Brown C.T."/>
            <person name="Hug L.A."/>
            <person name="Sharon I."/>
            <person name="Castelle C.J."/>
            <person name="Probst A.J."/>
            <person name="Thomas B.C."/>
            <person name="Singh A."/>
            <person name="Wilkins M.J."/>
            <person name="Karaoz U."/>
            <person name="Brodie E.L."/>
            <person name="Williams K.H."/>
            <person name="Hubbard S.S."/>
            <person name="Banfield J.F."/>
        </authorList>
    </citation>
    <scope>NUCLEOTIDE SEQUENCE [LARGE SCALE GENOMIC DNA]</scope>
</reference>
<feature type="domain" description="DprA winged helix" evidence="3">
    <location>
        <begin position="234"/>
        <end position="280"/>
    </location>
</feature>
<comment type="caution">
    <text evidence="4">The sequence shown here is derived from an EMBL/GenBank/DDBJ whole genome shotgun (WGS) entry which is preliminary data.</text>
</comment>
<sequence>MADKIVEIGIKDKVYPRLLKEIPDAPKLLYCRGNLDLLNTFCFGVVGTRKLTSYGKEAAQHIVRSLVQADFTIVSGLALGIDAIAHQTTLDSEGKTIAVLGTGITDSYIYPPANMGLAKQILKQDGLIISEHKIGTGHPGTFPQRNRIISGLSKGVLIVEADEKSGSLITARLAGEQGRDVFAIPGNIFSSRSLGPHSLIKKGAKMVTSAEDIIEEYSQNLSLFANTKIGVSTKDKLENNILDILDRGFAFVDDIVRESKEETSKVLAKLSMMEIKGAIKNMGNSKYRKI</sequence>
<dbReference type="SUPFAM" id="SSF102405">
    <property type="entry name" value="MCP/YpsA-like"/>
    <property type="match status" value="1"/>
</dbReference>
<evidence type="ECO:0000259" key="3">
    <source>
        <dbReference type="Pfam" id="PF17782"/>
    </source>
</evidence>
<evidence type="ECO:0000259" key="2">
    <source>
        <dbReference type="Pfam" id="PF02481"/>
    </source>
</evidence>
<dbReference type="AlphaFoldDB" id="A0A1F8F9K0"/>
<dbReference type="InterPro" id="IPR041614">
    <property type="entry name" value="DprA_WH"/>
</dbReference>
<dbReference type="Gene3D" id="3.40.50.450">
    <property type="match status" value="1"/>
</dbReference>
<gene>
    <name evidence="4" type="ORF">A3J46_00350</name>
</gene>
<comment type="similarity">
    <text evidence="1">Belongs to the DprA/Smf family.</text>
</comment>
<dbReference type="PANTHER" id="PTHR43022">
    <property type="entry name" value="PROTEIN SMF"/>
    <property type="match status" value="1"/>
</dbReference>
<dbReference type="PANTHER" id="PTHR43022:SF1">
    <property type="entry name" value="PROTEIN SMF"/>
    <property type="match status" value="1"/>
</dbReference>
<dbReference type="InterPro" id="IPR057666">
    <property type="entry name" value="DrpA_SLOG"/>
</dbReference>
<organism evidence="4 5">
    <name type="scientific">Candidatus Yanofskybacteria bacterium RIFCSPHIGHO2_02_FULL_41_11</name>
    <dbReference type="NCBI Taxonomy" id="1802675"/>
    <lineage>
        <taxon>Bacteria</taxon>
        <taxon>Candidatus Yanofskyibacteriota</taxon>
    </lineage>
</organism>